<protein>
    <submittedName>
        <fullName evidence="2">SDR family NAD(P)-dependent oxidoreductase</fullName>
    </submittedName>
</protein>
<comment type="caution">
    <text evidence="2">The sequence shown here is derived from an EMBL/GenBank/DDBJ whole genome shotgun (WGS) entry which is preliminary data.</text>
</comment>
<evidence type="ECO:0000313" key="2">
    <source>
        <dbReference type="EMBL" id="RIV24948.1"/>
    </source>
</evidence>
<dbReference type="InterPro" id="IPR002347">
    <property type="entry name" value="SDR_fam"/>
</dbReference>
<dbReference type="PANTHER" id="PTHR43157">
    <property type="entry name" value="PHOSPHATIDYLINOSITOL-GLYCAN BIOSYNTHESIS CLASS F PROTEIN-RELATED"/>
    <property type="match status" value="1"/>
</dbReference>
<proteinExistence type="predicted"/>
<accession>A0A418MDS0</accession>
<dbReference type="PRINTS" id="PR00081">
    <property type="entry name" value="GDHRDH"/>
</dbReference>
<gene>
    <name evidence="2" type="ORF">DYU11_06405</name>
</gene>
<dbReference type="OrthoDB" id="5786478at2"/>
<organism evidence="2 3">
    <name type="scientific">Fibrisoma montanum</name>
    <dbReference type="NCBI Taxonomy" id="2305895"/>
    <lineage>
        <taxon>Bacteria</taxon>
        <taxon>Pseudomonadati</taxon>
        <taxon>Bacteroidota</taxon>
        <taxon>Cytophagia</taxon>
        <taxon>Cytophagales</taxon>
        <taxon>Spirosomataceae</taxon>
        <taxon>Fibrisoma</taxon>
    </lineage>
</organism>
<dbReference type="SUPFAM" id="SSF51735">
    <property type="entry name" value="NAD(P)-binding Rossmann-fold domains"/>
    <property type="match status" value="1"/>
</dbReference>
<dbReference type="Proteomes" id="UP000283523">
    <property type="component" value="Unassembled WGS sequence"/>
</dbReference>
<sequence length="285" mass="31095">MKQVAVLIGATAGIGKETARLLAREGYRVLLVGRNQTAGQALATELQGSFIQADVSLMSDVRRVADQVGQLTDTLDLIIHTADVLTTKRHETAEGFEVSIATNYYGRFLLNHLLLNEAPVYRPARIIHVAAAGFPAGKTFRAKFPVAATASGFTAHNIGQIANDFYGLALAAKLQPSGTKVNILNPGLVDTDIRRRGDFPGWFKAVEPVFDWLLRPWITKPHDYAQVVVDIATGRNAEADQSVLINRKGKSIQPSTALLDNELRNYVWEQTAQLTGLTTTSMLTN</sequence>
<dbReference type="InterPro" id="IPR036291">
    <property type="entry name" value="NAD(P)-bd_dom_sf"/>
</dbReference>
<name>A0A418MDS0_9BACT</name>
<dbReference type="GO" id="GO:0016491">
    <property type="term" value="F:oxidoreductase activity"/>
    <property type="evidence" value="ECO:0007669"/>
    <property type="project" value="UniProtKB-KW"/>
</dbReference>
<dbReference type="Gene3D" id="3.40.50.720">
    <property type="entry name" value="NAD(P)-binding Rossmann-like Domain"/>
    <property type="match status" value="1"/>
</dbReference>
<keyword evidence="3" id="KW-1185">Reference proteome</keyword>
<keyword evidence="1" id="KW-0560">Oxidoreductase</keyword>
<evidence type="ECO:0000313" key="3">
    <source>
        <dbReference type="Proteomes" id="UP000283523"/>
    </source>
</evidence>
<dbReference type="RefSeq" id="WP_119666835.1">
    <property type="nucleotide sequence ID" value="NZ_QXED01000002.1"/>
</dbReference>
<evidence type="ECO:0000256" key="1">
    <source>
        <dbReference type="ARBA" id="ARBA00023002"/>
    </source>
</evidence>
<dbReference type="Pfam" id="PF00106">
    <property type="entry name" value="adh_short"/>
    <property type="match status" value="1"/>
</dbReference>
<dbReference type="PANTHER" id="PTHR43157:SF31">
    <property type="entry name" value="PHOSPHATIDYLINOSITOL-GLYCAN BIOSYNTHESIS CLASS F PROTEIN"/>
    <property type="match status" value="1"/>
</dbReference>
<dbReference type="EMBL" id="QXED01000002">
    <property type="protein sequence ID" value="RIV24948.1"/>
    <property type="molecule type" value="Genomic_DNA"/>
</dbReference>
<reference evidence="2 3" key="1">
    <citation type="submission" date="2018-08" db="EMBL/GenBank/DDBJ databases">
        <title>Fibrisoma montanum sp. nov., isolated from Danxia mountain soil.</title>
        <authorList>
            <person name="Huang Y."/>
        </authorList>
    </citation>
    <scope>NUCLEOTIDE SEQUENCE [LARGE SCALE GENOMIC DNA]</scope>
    <source>
        <strain evidence="2 3">HYT19</strain>
    </source>
</reference>
<dbReference type="AlphaFoldDB" id="A0A418MDS0"/>